<gene>
    <name evidence="2" type="ORF">Ate02nite_15420</name>
</gene>
<keyword evidence="3" id="KW-1185">Reference proteome</keyword>
<evidence type="ECO:0000313" key="3">
    <source>
        <dbReference type="Proteomes" id="UP000623608"/>
    </source>
</evidence>
<dbReference type="Proteomes" id="UP000623608">
    <property type="component" value="Unassembled WGS sequence"/>
</dbReference>
<comment type="caution">
    <text evidence="2">The sequence shown here is derived from an EMBL/GenBank/DDBJ whole genome shotgun (WGS) entry which is preliminary data.</text>
</comment>
<accession>A0A919NJ34</accession>
<protein>
    <recommendedName>
        <fullName evidence="4">HD domain-containing protein</fullName>
    </recommendedName>
</protein>
<dbReference type="AlphaFoldDB" id="A0A919NJ34"/>
<feature type="region of interest" description="Disordered" evidence="1">
    <location>
        <begin position="125"/>
        <end position="167"/>
    </location>
</feature>
<evidence type="ECO:0000256" key="1">
    <source>
        <dbReference type="SAM" id="MobiDB-lite"/>
    </source>
</evidence>
<proteinExistence type="predicted"/>
<dbReference type="EMBL" id="BOMY01000010">
    <property type="protein sequence ID" value="GIF18812.1"/>
    <property type="molecule type" value="Genomic_DNA"/>
</dbReference>
<feature type="region of interest" description="Disordered" evidence="1">
    <location>
        <begin position="89"/>
        <end position="111"/>
    </location>
</feature>
<name>A0A919NJ34_9ACTN</name>
<reference evidence="2" key="1">
    <citation type="submission" date="2021-01" db="EMBL/GenBank/DDBJ databases">
        <title>Whole genome shotgun sequence of Actinoplanes tereljensis NBRC 105297.</title>
        <authorList>
            <person name="Komaki H."/>
            <person name="Tamura T."/>
        </authorList>
    </citation>
    <scope>NUCLEOTIDE SEQUENCE</scope>
    <source>
        <strain evidence="2">NBRC 105297</strain>
    </source>
</reference>
<evidence type="ECO:0008006" key="4">
    <source>
        <dbReference type="Google" id="ProtNLM"/>
    </source>
</evidence>
<feature type="compositionally biased region" description="Basic and acidic residues" evidence="1">
    <location>
        <begin position="141"/>
        <end position="159"/>
    </location>
</feature>
<sequence length="220" mass="23145">MPSGLVSTSTVASLIALPSVTQGFAERPGYDCSRMTSTDATTNSLGHETVTAEQVAGATGTRGEGDILLTAGWLHDIGYTAVLEDTGFTRSTAPGTCRPRAGRAGSSAWSRTTPPRYAWLEREGLAARSSASRGNPRRVRRADLRRPDGRPERAQHDRGPPTLGVDKNTTVVFPAPLMCTIGELGSFLARENAAAKIGPATPTTPVALLVQPAVTNGKTY</sequence>
<evidence type="ECO:0000313" key="2">
    <source>
        <dbReference type="EMBL" id="GIF18812.1"/>
    </source>
</evidence>
<organism evidence="2 3">
    <name type="scientific">Paractinoplanes tereljensis</name>
    <dbReference type="NCBI Taxonomy" id="571912"/>
    <lineage>
        <taxon>Bacteria</taxon>
        <taxon>Bacillati</taxon>
        <taxon>Actinomycetota</taxon>
        <taxon>Actinomycetes</taxon>
        <taxon>Micromonosporales</taxon>
        <taxon>Micromonosporaceae</taxon>
        <taxon>Paractinoplanes</taxon>
    </lineage>
</organism>